<evidence type="ECO:0000256" key="1">
    <source>
        <dbReference type="ARBA" id="ARBA00004651"/>
    </source>
</evidence>
<feature type="transmembrane region" description="Helical" evidence="8">
    <location>
        <begin position="200"/>
        <end position="220"/>
    </location>
</feature>
<evidence type="ECO:0000256" key="2">
    <source>
        <dbReference type="ARBA" id="ARBA00008537"/>
    </source>
</evidence>
<dbReference type="Gene3D" id="1.20.1720.10">
    <property type="entry name" value="Multidrug resistance protein D"/>
    <property type="match status" value="1"/>
</dbReference>
<sequence length="477" mass="49625">MSDAPPLDRKVLGVALIVALGAVTAIIDMTIIGVALHTLTDEFGVGLSTIQWVTTAYILAAAMVVPLTGWATDFFGARRLWLAAAVIFAVGSLLAGLAWSVPSLIAFRIVQGIGAGLIAPVGTSIVARTAGRERMGRAMSVVGVPLVLGPVLGPVLGGVLIDTVSWRWIFLINLPIGAIAVALAWFVFDRDPPREAGDGIDLRGFLLVCPGVTLLVYGIVNVSSAADLASTGFLLPGGAGIVLLALFVRHALRTAKPLLDLRLFGNRVFTGAAGIQFLMNATLSGSMMLFPLYYQIVHGESALVAGLLLAPQGIGVAMMMPIAGRLVDRGKQAPLVLAGIPLLVLGFFSFTQAGADGGYLRLGLSLWIIGVGAGCTIMPAMTAAYRALNPMKIPHATATFSIVQEFGASTAVALFVVVLDARLRTAPEPAAAFDVVFWLPLVLTIAGLLPALLLAWRRRGPVPPSAGPEPEPAAVQG</sequence>
<feature type="transmembrane region" description="Helical" evidence="8">
    <location>
        <begin position="335"/>
        <end position="355"/>
    </location>
</feature>
<dbReference type="Pfam" id="PF07690">
    <property type="entry name" value="MFS_1"/>
    <property type="match status" value="1"/>
</dbReference>
<name>A0ABT2JD80_9PSEU</name>
<feature type="transmembrane region" description="Helical" evidence="8">
    <location>
        <begin position="80"/>
        <end position="99"/>
    </location>
</feature>
<evidence type="ECO:0000256" key="3">
    <source>
        <dbReference type="ARBA" id="ARBA00022448"/>
    </source>
</evidence>
<dbReference type="RefSeq" id="WP_260193554.1">
    <property type="nucleotide sequence ID" value="NZ_JAFFZE010000016.1"/>
</dbReference>
<comment type="similarity">
    <text evidence="2">Belongs to the major facilitator superfamily. EmrB family.</text>
</comment>
<gene>
    <name evidence="10" type="ORF">JT362_22185</name>
</gene>
<comment type="caution">
    <text evidence="10">The sequence shown here is derived from an EMBL/GenBank/DDBJ whole genome shotgun (WGS) entry which is preliminary data.</text>
</comment>
<protein>
    <submittedName>
        <fullName evidence="10">DHA2 family efflux MFS transporter permease subunit</fullName>
    </submittedName>
</protein>
<keyword evidence="4" id="KW-1003">Cell membrane</keyword>
<feature type="transmembrane region" description="Helical" evidence="8">
    <location>
        <begin position="49"/>
        <end position="68"/>
    </location>
</feature>
<feature type="transmembrane region" description="Helical" evidence="8">
    <location>
        <begin position="12"/>
        <end position="37"/>
    </location>
</feature>
<accession>A0ABT2JD80</accession>
<evidence type="ECO:0000256" key="4">
    <source>
        <dbReference type="ARBA" id="ARBA00022475"/>
    </source>
</evidence>
<evidence type="ECO:0000256" key="6">
    <source>
        <dbReference type="ARBA" id="ARBA00022989"/>
    </source>
</evidence>
<evidence type="ECO:0000313" key="11">
    <source>
        <dbReference type="Proteomes" id="UP001156441"/>
    </source>
</evidence>
<dbReference type="PROSITE" id="PS50850">
    <property type="entry name" value="MFS"/>
    <property type="match status" value="1"/>
</dbReference>
<evidence type="ECO:0000259" key="9">
    <source>
        <dbReference type="PROSITE" id="PS50850"/>
    </source>
</evidence>
<evidence type="ECO:0000313" key="10">
    <source>
        <dbReference type="EMBL" id="MCT2585831.1"/>
    </source>
</evidence>
<keyword evidence="7 8" id="KW-0472">Membrane</keyword>
<organism evidence="10 11">
    <name type="scientific">Actinophytocola gossypii</name>
    <dbReference type="NCBI Taxonomy" id="2812003"/>
    <lineage>
        <taxon>Bacteria</taxon>
        <taxon>Bacillati</taxon>
        <taxon>Actinomycetota</taxon>
        <taxon>Actinomycetes</taxon>
        <taxon>Pseudonocardiales</taxon>
        <taxon>Pseudonocardiaceae</taxon>
    </lineage>
</organism>
<dbReference type="Proteomes" id="UP001156441">
    <property type="component" value="Unassembled WGS sequence"/>
</dbReference>
<dbReference type="PANTHER" id="PTHR42718:SF9">
    <property type="entry name" value="MAJOR FACILITATOR SUPERFAMILY MULTIDRUG TRANSPORTER MFSC"/>
    <property type="match status" value="1"/>
</dbReference>
<keyword evidence="6 8" id="KW-1133">Transmembrane helix</keyword>
<keyword evidence="5 8" id="KW-0812">Transmembrane</keyword>
<keyword evidence="3" id="KW-0813">Transport</keyword>
<dbReference type="CDD" id="cd17503">
    <property type="entry name" value="MFS_LmrB_MDR_like"/>
    <property type="match status" value="1"/>
</dbReference>
<proteinExistence type="inferred from homology"/>
<feature type="transmembrane region" description="Helical" evidence="8">
    <location>
        <begin position="302"/>
        <end position="323"/>
    </location>
</feature>
<feature type="transmembrane region" description="Helical" evidence="8">
    <location>
        <begin position="400"/>
        <end position="423"/>
    </location>
</feature>
<dbReference type="Gene3D" id="1.20.1250.20">
    <property type="entry name" value="MFS general substrate transporter like domains"/>
    <property type="match status" value="1"/>
</dbReference>
<comment type="subcellular location">
    <subcellularLocation>
        <location evidence="1">Cell membrane</location>
        <topology evidence="1">Multi-pass membrane protein</topology>
    </subcellularLocation>
</comment>
<dbReference type="NCBIfam" id="TIGR00711">
    <property type="entry name" value="efflux_EmrB"/>
    <property type="match status" value="1"/>
</dbReference>
<dbReference type="InterPro" id="IPR036259">
    <property type="entry name" value="MFS_trans_sf"/>
</dbReference>
<dbReference type="SUPFAM" id="SSF103473">
    <property type="entry name" value="MFS general substrate transporter"/>
    <property type="match status" value="1"/>
</dbReference>
<keyword evidence="11" id="KW-1185">Reference proteome</keyword>
<dbReference type="PRINTS" id="PR01036">
    <property type="entry name" value="TCRTETB"/>
</dbReference>
<feature type="transmembrane region" description="Helical" evidence="8">
    <location>
        <begin position="367"/>
        <end position="388"/>
    </location>
</feature>
<evidence type="ECO:0000256" key="5">
    <source>
        <dbReference type="ARBA" id="ARBA00022692"/>
    </source>
</evidence>
<feature type="transmembrane region" description="Helical" evidence="8">
    <location>
        <begin position="273"/>
        <end position="296"/>
    </location>
</feature>
<feature type="transmembrane region" description="Helical" evidence="8">
    <location>
        <begin position="105"/>
        <end position="127"/>
    </location>
</feature>
<dbReference type="PANTHER" id="PTHR42718">
    <property type="entry name" value="MAJOR FACILITATOR SUPERFAMILY MULTIDRUG TRANSPORTER MFSC"/>
    <property type="match status" value="1"/>
</dbReference>
<reference evidence="10 11" key="1">
    <citation type="submission" date="2021-02" db="EMBL/GenBank/DDBJ databases">
        <title>Actinophytocola xerophila sp. nov., isolated from soil of cotton cropping field.</title>
        <authorList>
            <person name="Huang R."/>
            <person name="Chen X."/>
            <person name="Ge X."/>
            <person name="Liu W."/>
        </authorList>
    </citation>
    <scope>NUCLEOTIDE SEQUENCE [LARGE SCALE GENOMIC DNA]</scope>
    <source>
        <strain evidence="10 11">S1-96</strain>
    </source>
</reference>
<dbReference type="EMBL" id="JAFFZE010000016">
    <property type="protein sequence ID" value="MCT2585831.1"/>
    <property type="molecule type" value="Genomic_DNA"/>
</dbReference>
<feature type="transmembrane region" description="Helical" evidence="8">
    <location>
        <begin position="139"/>
        <end position="161"/>
    </location>
</feature>
<dbReference type="InterPro" id="IPR004638">
    <property type="entry name" value="EmrB-like"/>
</dbReference>
<dbReference type="InterPro" id="IPR011701">
    <property type="entry name" value="MFS"/>
</dbReference>
<feature type="domain" description="Major facilitator superfamily (MFS) profile" evidence="9">
    <location>
        <begin position="14"/>
        <end position="459"/>
    </location>
</feature>
<evidence type="ECO:0000256" key="7">
    <source>
        <dbReference type="ARBA" id="ARBA00023136"/>
    </source>
</evidence>
<feature type="transmembrane region" description="Helical" evidence="8">
    <location>
        <begin position="232"/>
        <end position="252"/>
    </location>
</feature>
<feature type="transmembrane region" description="Helical" evidence="8">
    <location>
        <begin position="167"/>
        <end position="188"/>
    </location>
</feature>
<evidence type="ECO:0000256" key="8">
    <source>
        <dbReference type="SAM" id="Phobius"/>
    </source>
</evidence>
<feature type="transmembrane region" description="Helical" evidence="8">
    <location>
        <begin position="435"/>
        <end position="456"/>
    </location>
</feature>
<dbReference type="InterPro" id="IPR020846">
    <property type="entry name" value="MFS_dom"/>
</dbReference>